<keyword evidence="10" id="KW-0964">Secreted</keyword>
<comment type="catalytic activity">
    <reaction evidence="26">
        <text>1,2,3-tributanoylglycerol + H2O = dibutanoylglycerol + butanoate + H(+)</text>
        <dbReference type="Rhea" id="RHEA:40475"/>
        <dbReference type="ChEBI" id="CHEBI:15377"/>
        <dbReference type="ChEBI" id="CHEBI:15378"/>
        <dbReference type="ChEBI" id="CHEBI:17968"/>
        <dbReference type="ChEBI" id="CHEBI:35020"/>
        <dbReference type="ChEBI" id="CHEBI:76478"/>
    </reaction>
    <physiologicalReaction direction="left-to-right" evidence="26">
        <dbReference type="Rhea" id="RHEA:40476"/>
    </physiologicalReaction>
</comment>
<dbReference type="Pfam" id="PF00151">
    <property type="entry name" value="Lipase"/>
    <property type="match status" value="1"/>
</dbReference>
<feature type="binding site" evidence="33">
    <location>
        <position position="218"/>
    </location>
    <ligand>
        <name>Ca(2+)</name>
        <dbReference type="ChEBI" id="CHEBI:29108"/>
    </ligand>
</feature>
<dbReference type="SMART" id="SM00308">
    <property type="entry name" value="LH2"/>
    <property type="match status" value="1"/>
</dbReference>
<dbReference type="GO" id="GO:0034185">
    <property type="term" value="F:apolipoprotein binding"/>
    <property type="evidence" value="ECO:0007669"/>
    <property type="project" value="TreeGrafter"/>
</dbReference>
<dbReference type="GO" id="GO:0008970">
    <property type="term" value="F:phospholipase A1 activity"/>
    <property type="evidence" value="ECO:0007669"/>
    <property type="project" value="UniProtKB-EC"/>
</dbReference>
<evidence type="ECO:0000256" key="15">
    <source>
        <dbReference type="ARBA" id="ARBA00022963"/>
    </source>
</evidence>
<dbReference type="PRINTS" id="PR00824">
    <property type="entry name" value="HEPLIPASE"/>
</dbReference>
<comment type="catalytic activity">
    <reaction evidence="22">
        <text>1,2-di-(9Z-octadecenoyl)-sn-glycero-3-phosphocholine + H2O = (9Z-octadecenoyl)-sn-glycero-3-phosphocholine + (9Z)-octadecenoate + H(+)</text>
        <dbReference type="Rhea" id="RHEA:38699"/>
        <dbReference type="ChEBI" id="CHEBI:15377"/>
        <dbReference type="ChEBI" id="CHEBI:15378"/>
        <dbReference type="ChEBI" id="CHEBI:30823"/>
        <dbReference type="ChEBI" id="CHEBI:74669"/>
        <dbReference type="ChEBI" id="CHEBI:76083"/>
    </reaction>
    <physiologicalReaction direction="left-to-right" evidence="22">
        <dbReference type="Rhea" id="RHEA:38700"/>
    </physiologicalReaction>
</comment>
<dbReference type="GO" id="GO:0008201">
    <property type="term" value="F:heparin binding"/>
    <property type="evidence" value="ECO:0007669"/>
    <property type="project" value="UniProtKB-KW"/>
</dbReference>
<dbReference type="Pfam" id="PF01477">
    <property type="entry name" value="PLAT"/>
    <property type="match status" value="1"/>
</dbReference>
<dbReference type="FunCoup" id="A0A2Y9NZS6">
    <property type="interactions" value="137"/>
</dbReference>
<comment type="catalytic activity">
    <reaction evidence="1">
        <text>a 1,2-diacyl-sn-glycero-3-phosphocholine + H2O = a 2-acyl-sn-glycero-3-phosphocholine + a fatty acid + H(+)</text>
        <dbReference type="Rhea" id="RHEA:18689"/>
        <dbReference type="ChEBI" id="CHEBI:15377"/>
        <dbReference type="ChEBI" id="CHEBI:15378"/>
        <dbReference type="ChEBI" id="CHEBI:28868"/>
        <dbReference type="ChEBI" id="CHEBI:57643"/>
        <dbReference type="ChEBI" id="CHEBI:57875"/>
        <dbReference type="EC" id="3.1.1.32"/>
    </reaction>
</comment>
<evidence type="ECO:0000256" key="23">
    <source>
        <dbReference type="ARBA" id="ARBA00047668"/>
    </source>
</evidence>
<feature type="active site" description="Charge relay system" evidence="32">
    <location>
        <position position="204"/>
    </location>
</feature>
<comment type="catalytic activity">
    <reaction evidence="30">
        <text>1,2,3-tri-(9Z-octadecenoyl)-glycerol + H2O = 2,3-di-(9Z)-octadecenoyl-sn-glycerol + (9Z)-octadecenoate + H(+)</text>
        <dbReference type="Rhea" id="RHEA:38391"/>
        <dbReference type="ChEBI" id="CHEBI:15377"/>
        <dbReference type="ChEBI" id="CHEBI:15378"/>
        <dbReference type="ChEBI" id="CHEBI:30823"/>
        <dbReference type="ChEBI" id="CHEBI:53753"/>
        <dbReference type="ChEBI" id="CHEBI:75824"/>
    </reaction>
    <physiologicalReaction direction="left-to-right" evidence="30">
        <dbReference type="Rhea" id="RHEA:38392"/>
    </physiologicalReaction>
</comment>
<keyword evidence="33" id="KW-0106">Calcium</keyword>
<keyword evidence="33" id="KW-0479">Metal-binding</keyword>
<dbReference type="InterPro" id="IPR001024">
    <property type="entry name" value="PLAT/LH2_dom"/>
</dbReference>
<evidence type="ECO:0000256" key="14">
    <source>
        <dbReference type="ARBA" id="ARBA00022850"/>
    </source>
</evidence>
<evidence type="ECO:0000256" key="8">
    <source>
        <dbReference type="ARBA" id="ARBA00013279"/>
    </source>
</evidence>
<evidence type="ECO:0000256" key="25">
    <source>
        <dbReference type="ARBA" id="ARBA00048284"/>
    </source>
</evidence>
<protein>
    <recommendedName>
        <fullName evidence="9">Hepatic triacylglycerol lipase</fullName>
        <ecNumber evidence="8">3.1.1.3</ecNumber>
        <ecNumber evidence="6">3.1.1.32</ecNumber>
        <ecNumber evidence="7">3.1.1.5</ecNumber>
    </recommendedName>
    <alternativeName>
        <fullName evidence="19">Lipase member C</fullName>
    </alternativeName>
    <alternativeName>
        <fullName evidence="18">Lysophospholipase</fullName>
    </alternativeName>
    <alternativeName>
        <fullName evidence="20">Phospholipase A1</fullName>
    </alternativeName>
</protein>
<evidence type="ECO:0000256" key="12">
    <source>
        <dbReference type="ARBA" id="ARBA00022729"/>
    </source>
</evidence>
<comment type="catalytic activity">
    <reaction evidence="23">
        <text>1,2-dihexadecanoyl-sn-glycero-3-phosphocholine + H2O = hexadecanoyl-sn-glycero-3-phosphocholine + hexadecanoate + H(+)</text>
        <dbReference type="Rhea" id="RHEA:41384"/>
        <dbReference type="ChEBI" id="CHEBI:7896"/>
        <dbReference type="ChEBI" id="CHEBI:15377"/>
        <dbReference type="ChEBI" id="CHEBI:15378"/>
        <dbReference type="ChEBI" id="CHEBI:64563"/>
        <dbReference type="ChEBI" id="CHEBI:72999"/>
    </reaction>
    <physiologicalReaction direction="left-to-right" evidence="23">
        <dbReference type="Rhea" id="RHEA:41385"/>
    </physiologicalReaction>
</comment>
<keyword evidence="17" id="KW-0325">Glycoprotein</keyword>
<feature type="domain" description="PLAT" evidence="37">
    <location>
        <begin position="363"/>
        <end position="497"/>
    </location>
</feature>
<evidence type="ECO:0000256" key="28">
    <source>
        <dbReference type="ARBA" id="ARBA00048386"/>
    </source>
</evidence>
<dbReference type="PANTHER" id="PTHR11610">
    <property type="entry name" value="LIPASE"/>
    <property type="match status" value="1"/>
</dbReference>
<comment type="catalytic activity">
    <reaction evidence="2">
        <text>a triacylglycerol + H2O = a diacylglycerol + a fatty acid + H(+)</text>
        <dbReference type="Rhea" id="RHEA:12044"/>
        <dbReference type="ChEBI" id="CHEBI:15377"/>
        <dbReference type="ChEBI" id="CHEBI:15378"/>
        <dbReference type="ChEBI" id="CHEBI:17855"/>
        <dbReference type="ChEBI" id="CHEBI:18035"/>
        <dbReference type="ChEBI" id="CHEBI:28868"/>
        <dbReference type="EC" id="3.1.1.3"/>
    </reaction>
</comment>
<comment type="catalytic activity">
    <reaction evidence="27">
        <text>1,2-di-(9Z-octadecenoyl)-sn-glycerol + H2O = 2-(9Z-octadecenoyl)-glycerol + (9Z)-octadecenoate + H(+)</text>
        <dbReference type="Rhea" id="RHEA:38511"/>
        <dbReference type="ChEBI" id="CHEBI:15377"/>
        <dbReference type="ChEBI" id="CHEBI:15378"/>
        <dbReference type="ChEBI" id="CHEBI:30823"/>
        <dbReference type="ChEBI" id="CHEBI:52333"/>
        <dbReference type="ChEBI" id="CHEBI:73990"/>
    </reaction>
    <physiologicalReaction direction="left-to-right" evidence="27">
        <dbReference type="Rhea" id="RHEA:38512"/>
    </physiologicalReaction>
</comment>
<evidence type="ECO:0000313" key="38">
    <source>
        <dbReference type="Proteomes" id="UP000248483"/>
    </source>
</evidence>
<evidence type="ECO:0000256" key="35">
    <source>
        <dbReference type="RuleBase" id="RU004262"/>
    </source>
</evidence>
<dbReference type="FunFam" id="3.40.50.1820:FF:000101">
    <property type="entry name" value="Hepatic triacylglycerol lipase"/>
    <property type="match status" value="1"/>
</dbReference>
<evidence type="ECO:0000256" key="32">
    <source>
        <dbReference type="PIRSR" id="PIRSR000865-1"/>
    </source>
</evidence>
<keyword evidence="16" id="KW-0443">Lipid metabolism</keyword>
<evidence type="ECO:0000259" key="37">
    <source>
        <dbReference type="PROSITE" id="PS50095"/>
    </source>
</evidence>
<dbReference type="SUPFAM" id="SSF49723">
    <property type="entry name" value="Lipase/lipooxygenase domain (PLAT/LH2 domain)"/>
    <property type="match status" value="1"/>
</dbReference>
<keyword evidence="15" id="KW-0442">Lipid degradation</keyword>
<dbReference type="AlphaFoldDB" id="A0A2Y9NZS6"/>
<dbReference type="GeneID" id="111177662"/>
<dbReference type="EC" id="3.1.1.3" evidence="8"/>
<dbReference type="GO" id="GO:0004622">
    <property type="term" value="F:phosphatidylcholine lysophospholipase activity"/>
    <property type="evidence" value="ECO:0007669"/>
    <property type="project" value="UniProtKB-EC"/>
</dbReference>
<dbReference type="InterPro" id="IPR000734">
    <property type="entry name" value="TAG_lipase"/>
</dbReference>
<evidence type="ECO:0000256" key="31">
    <source>
        <dbReference type="ARBA" id="ARBA00049531"/>
    </source>
</evidence>
<evidence type="ECO:0000256" key="3">
    <source>
        <dbReference type="ARBA" id="ARBA00004613"/>
    </source>
</evidence>
<dbReference type="FunFam" id="2.60.60.20:FF:000010">
    <property type="entry name" value="hepatic triacylglycerol lipase"/>
    <property type="match status" value="1"/>
</dbReference>
<dbReference type="GO" id="GO:0016042">
    <property type="term" value="P:lipid catabolic process"/>
    <property type="evidence" value="ECO:0007669"/>
    <property type="project" value="UniProtKB-KW"/>
</dbReference>
<comment type="catalytic activity">
    <reaction evidence="24">
        <text>1,3-di-(9Z-octadecenoyl)-glycerol + H2O = 3-(9Z-octadecenoyl)-sn-glycerol + (9Z)-octadecenoate + H(+)</text>
        <dbReference type="Rhea" id="RHEA:38651"/>
        <dbReference type="ChEBI" id="CHEBI:15377"/>
        <dbReference type="ChEBI" id="CHEBI:15378"/>
        <dbReference type="ChEBI" id="CHEBI:30823"/>
        <dbReference type="ChEBI" id="CHEBI:75735"/>
        <dbReference type="ChEBI" id="CHEBI:75938"/>
    </reaction>
    <physiologicalReaction direction="left-to-right" evidence="24">
        <dbReference type="Rhea" id="RHEA:38652"/>
    </physiologicalReaction>
</comment>
<evidence type="ECO:0000256" key="11">
    <source>
        <dbReference type="ARBA" id="ARBA00022674"/>
    </source>
</evidence>
<evidence type="ECO:0000256" key="29">
    <source>
        <dbReference type="ARBA" id="ARBA00048656"/>
    </source>
</evidence>
<name>A0A2Y9NZS6_DELLE</name>
<evidence type="ECO:0000256" key="36">
    <source>
        <dbReference type="SAM" id="MobiDB-lite"/>
    </source>
</evidence>
<evidence type="ECO:0000256" key="26">
    <source>
        <dbReference type="ARBA" id="ARBA00048377"/>
    </source>
</evidence>
<evidence type="ECO:0000313" key="39">
    <source>
        <dbReference type="RefSeq" id="XP_022435318.1"/>
    </source>
</evidence>
<dbReference type="Gene3D" id="2.60.60.20">
    <property type="entry name" value="PLAT/LH2 domain"/>
    <property type="match status" value="1"/>
</dbReference>
<feature type="active site" description="Nucleophile" evidence="32">
    <location>
        <position position="178"/>
    </location>
</feature>
<feature type="compositionally biased region" description="Polar residues" evidence="36">
    <location>
        <begin position="1"/>
        <end position="10"/>
    </location>
</feature>
<sequence>MKPSSCNQRTGGHRETSVHRSPVGPCSVSHHVWQQKSFESFGRRSRAAETKETSQETRTRFLLFKEETNKGCQIRLNHSDTLQQCGFNSSLPLVMIVHGWLMEASLENWIWQMVAALKSQVARPVNVGLAEWVTLAHTHYSIAVRNTRLVGQEIAALLQWLEESAHFSPSNVHLIGYSLGAHVSGFAGSYMSRKHKIGRITGLDAAGLLFKRASPSDRLSPDDANFVDAIHTFTQEHMGLSVGIKQPIAHYDFYPNGGSYQPGCHFLELYKHIAKHGLNAITQTIKCAHERSVHLFIDSLLHADMQSTAYPCRDMDSFSQGLCLSCKKGRCNTLGYYARQEPQSKKSKSLFLVTRAQSPFKVYHYQLKIQFSNEIEKPVEPTFAMSLLGTKEEMQKIAITLNKGITSNKTYSFLITLDLDIGEPIMIKFKWENSMVWSNVWNTVQTIIPWRRESLHSGLVLKSIRVKAGETQQRMTFCSENMNDLQLHPTQEKTFVRCESNSKKLKRKIR</sequence>
<dbReference type="PANTHER" id="PTHR11610:SF2">
    <property type="entry name" value="HEPATIC TRIACYLGLYCEROL LIPASE"/>
    <property type="match status" value="1"/>
</dbReference>
<feature type="region of interest" description="Disordered" evidence="36">
    <location>
        <begin position="1"/>
        <end position="25"/>
    </location>
</feature>
<evidence type="ECO:0000256" key="18">
    <source>
        <dbReference type="ARBA" id="ARBA00029723"/>
    </source>
</evidence>
<keyword evidence="38" id="KW-1185">Reference proteome</keyword>
<comment type="subcellular location">
    <subcellularLocation>
        <location evidence="3">Secreted</location>
    </subcellularLocation>
</comment>
<dbReference type="GO" id="GO:0034364">
    <property type="term" value="C:high-density lipoprotein particle"/>
    <property type="evidence" value="ECO:0007669"/>
    <property type="project" value="UniProtKB-KW"/>
</dbReference>
<dbReference type="ESTHER" id="delle-a0a2y9nju6">
    <property type="family name" value="Hepatic_Lipase"/>
</dbReference>
<dbReference type="PRINTS" id="PR00821">
    <property type="entry name" value="TAGLIPASE"/>
</dbReference>
<evidence type="ECO:0000256" key="30">
    <source>
        <dbReference type="ARBA" id="ARBA00049452"/>
    </source>
</evidence>
<dbReference type="InterPro" id="IPR036392">
    <property type="entry name" value="PLAT/LH2_dom_sf"/>
</dbReference>
<evidence type="ECO:0000256" key="2">
    <source>
        <dbReference type="ARBA" id="ARBA00001024"/>
    </source>
</evidence>
<comment type="catalytic activity">
    <reaction evidence="25">
        <text>1-(9Z-octadecenoyl)-sn-glycero-3-phospho-L-serine + H2O = sn-glycero-3-phospho-L-serine + (9Z)-octadecenoate + H(+)</text>
        <dbReference type="Rhea" id="RHEA:40499"/>
        <dbReference type="ChEBI" id="CHEBI:15377"/>
        <dbReference type="ChEBI" id="CHEBI:15378"/>
        <dbReference type="ChEBI" id="CHEBI:30823"/>
        <dbReference type="ChEBI" id="CHEBI:64765"/>
        <dbReference type="ChEBI" id="CHEBI:74617"/>
    </reaction>
    <physiologicalReaction direction="left-to-right" evidence="25">
        <dbReference type="Rhea" id="RHEA:40500"/>
    </physiologicalReaction>
</comment>
<comment type="catalytic activity">
    <reaction evidence="28">
        <text>1,2,3-tri-(9Z-octadecenoyl)-glycerol + H2O = di-(9Z)-octadecenoylglycerol + (9Z)-octadecenoate + H(+)</text>
        <dbReference type="Rhea" id="RHEA:38575"/>
        <dbReference type="ChEBI" id="CHEBI:15377"/>
        <dbReference type="ChEBI" id="CHEBI:15378"/>
        <dbReference type="ChEBI" id="CHEBI:30823"/>
        <dbReference type="ChEBI" id="CHEBI:53753"/>
        <dbReference type="ChEBI" id="CHEBI:75945"/>
    </reaction>
    <physiologicalReaction direction="left-to-right" evidence="28">
        <dbReference type="Rhea" id="RHEA:38576"/>
    </physiologicalReaction>
</comment>
<dbReference type="InterPro" id="IPR029058">
    <property type="entry name" value="AB_hydrolase_fold"/>
</dbReference>
<feature type="active site" description="Charge relay system" evidence="32">
    <location>
        <position position="289"/>
    </location>
</feature>
<evidence type="ECO:0000256" key="21">
    <source>
        <dbReference type="ARBA" id="ARBA00045615"/>
    </source>
</evidence>
<evidence type="ECO:0000256" key="4">
    <source>
        <dbReference type="ARBA" id="ARBA00010701"/>
    </source>
</evidence>
<dbReference type="EC" id="3.1.1.5" evidence="7"/>
<evidence type="ECO:0000256" key="10">
    <source>
        <dbReference type="ARBA" id="ARBA00022525"/>
    </source>
</evidence>
<dbReference type="RefSeq" id="XP_022435318.1">
    <property type="nucleotide sequence ID" value="XM_022579610.1"/>
</dbReference>
<gene>
    <name evidence="39" type="primary">LIPC</name>
</gene>
<evidence type="ECO:0000256" key="7">
    <source>
        <dbReference type="ARBA" id="ARBA00013274"/>
    </source>
</evidence>
<evidence type="ECO:0000256" key="6">
    <source>
        <dbReference type="ARBA" id="ARBA00013179"/>
    </source>
</evidence>
<dbReference type="InterPro" id="IPR033906">
    <property type="entry name" value="Lipase_N"/>
</dbReference>
<dbReference type="KEGG" id="dle:111177662"/>
<evidence type="ECO:0000256" key="16">
    <source>
        <dbReference type="ARBA" id="ARBA00023098"/>
    </source>
</evidence>
<dbReference type="InterPro" id="IPR002333">
    <property type="entry name" value="Lipase_hep"/>
</dbReference>
<evidence type="ECO:0000256" key="22">
    <source>
        <dbReference type="ARBA" id="ARBA00047643"/>
    </source>
</evidence>
<comment type="catalytic activity">
    <reaction evidence="31">
        <text>a 1-acyl-sn-glycero-3-phosphocholine + H2O = sn-glycerol 3-phosphocholine + a fatty acid + H(+)</text>
        <dbReference type="Rhea" id="RHEA:15177"/>
        <dbReference type="ChEBI" id="CHEBI:15377"/>
        <dbReference type="ChEBI" id="CHEBI:15378"/>
        <dbReference type="ChEBI" id="CHEBI:16870"/>
        <dbReference type="ChEBI" id="CHEBI:28868"/>
        <dbReference type="ChEBI" id="CHEBI:58168"/>
        <dbReference type="EC" id="3.1.1.5"/>
    </reaction>
</comment>
<reference evidence="39" key="1">
    <citation type="submission" date="2025-08" db="UniProtKB">
        <authorList>
            <consortium name="RefSeq"/>
        </authorList>
    </citation>
    <scope>IDENTIFICATION</scope>
    <source>
        <tissue evidence="39">Blood</tissue>
    </source>
</reference>
<dbReference type="CDD" id="cd01758">
    <property type="entry name" value="PLAT_LPL"/>
    <property type="match status" value="1"/>
</dbReference>
<evidence type="ECO:0000256" key="5">
    <source>
        <dbReference type="ARBA" id="ARBA00011738"/>
    </source>
</evidence>
<dbReference type="SUPFAM" id="SSF53474">
    <property type="entry name" value="alpha/beta-Hydrolases"/>
    <property type="match status" value="1"/>
</dbReference>
<evidence type="ECO:0000256" key="24">
    <source>
        <dbReference type="ARBA" id="ARBA00047699"/>
    </source>
</evidence>
<evidence type="ECO:0000256" key="33">
    <source>
        <dbReference type="PIRSR" id="PIRSR000865-2"/>
    </source>
</evidence>
<comment type="function">
    <text evidence="21">Catalyzes the hydrolysis of triglycerides and phospholipids present in circulating plasma lipoproteins, including chylomicrons, intermediate density lipoproteins (IDL), low density lipoproteins (LDL) of large size and high density lipoproteins (HDL), releasing free fatty acids (FFA) and smaller lipoprotein particles. Also exhibits lysophospholipase activity. Can hydrolyze both neutral lipid and phospholipid substrates but shows a greater binding affinity for neutral lipid substrates than phospholipid substrates. In native LDL, preferentially hydrolyzes the phosphatidylcholine species containing polyunsaturated fatty acids at sn-2 position.</text>
</comment>
<comment type="catalytic activity">
    <reaction evidence="29">
        <text>1-hexadecanoyl-sn-glycero-3-phosphocholine + H2O = sn-glycerol 3-phosphocholine + hexadecanoate + H(+)</text>
        <dbReference type="Rhea" id="RHEA:40435"/>
        <dbReference type="ChEBI" id="CHEBI:7896"/>
        <dbReference type="ChEBI" id="CHEBI:15377"/>
        <dbReference type="ChEBI" id="CHEBI:15378"/>
        <dbReference type="ChEBI" id="CHEBI:16870"/>
        <dbReference type="ChEBI" id="CHEBI:72998"/>
    </reaction>
    <physiologicalReaction direction="left-to-right" evidence="29">
        <dbReference type="Rhea" id="RHEA:40436"/>
    </physiologicalReaction>
</comment>
<comment type="subunit">
    <text evidence="5">Homodimer.</text>
</comment>
<evidence type="ECO:0000256" key="27">
    <source>
        <dbReference type="ARBA" id="ARBA00048382"/>
    </source>
</evidence>
<dbReference type="PIRSF" id="PIRSF000865">
    <property type="entry name" value="Lipoprotein_lipase_LIPH"/>
    <property type="match status" value="1"/>
</dbReference>
<comment type="caution">
    <text evidence="34">Lacks conserved residue(s) required for the propagation of feature annotation.</text>
</comment>
<dbReference type="Proteomes" id="UP000248483">
    <property type="component" value="Unplaced"/>
</dbReference>
<dbReference type="InterPro" id="IPR013818">
    <property type="entry name" value="Lipase"/>
</dbReference>
<evidence type="ECO:0000256" key="17">
    <source>
        <dbReference type="ARBA" id="ARBA00023180"/>
    </source>
</evidence>
<evidence type="ECO:0000256" key="9">
    <source>
        <dbReference type="ARBA" id="ARBA00019624"/>
    </source>
</evidence>
<evidence type="ECO:0000256" key="19">
    <source>
        <dbReference type="ARBA" id="ARBA00030539"/>
    </source>
</evidence>
<dbReference type="EC" id="3.1.1.32" evidence="6"/>
<keyword evidence="12" id="KW-0732">Signal</keyword>
<dbReference type="InParanoid" id="A0A2Y9NZS6"/>
<feature type="binding site" evidence="33">
    <location>
        <position position="223"/>
    </location>
    <ligand>
        <name>Ca(2+)</name>
        <dbReference type="ChEBI" id="CHEBI:29108"/>
    </ligand>
</feature>
<dbReference type="GO" id="GO:0046872">
    <property type="term" value="F:metal ion binding"/>
    <property type="evidence" value="ECO:0007669"/>
    <property type="project" value="UniProtKB-KW"/>
</dbReference>
<dbReference type="GO" id="GO:0004465">
    <property type="term" value="F:lipoprotein lipase activity"/>
    <property type="evidence" value="ECO:0007669"/>
    <property type="project" value="TreeGrafter"/>
</dbReference>
<keyword evidence="11" id="KW-0358">Heparin-binding</keyword>
<dbReference type="Gene3D" id="3.40.50.1820">
    <property type="entry name" value="alpha/beta hydrolase"/>
    <property type="match status" value="1"/>
</dbReference>
<dbReference type="CDD" id="cd00707">
    <property type="entry name" value="Pancreat_lipase_like"/>
    <property type="match status" value="1"/>
</dbReference>
<keyword evidence="14" id="KW-0345">HDL</keyword>
<evidence type="ECO:0000256" key="1">
    <source>
        <dbReference type="ARBA" id="ARBA00000111"/>
    </source>
</evidence>
<dbReference type="InterPro" id="IPR016272">
    <property type="entry name" value="Lipase_LIPH"/>
</dbReference>
<dbReference type="STRING" id="9749.A0A2Y9NZS6"/>
<organism evidence="38 39">
    <name type="scientific">Delphinapterus leucas</name>
    <name type="common">Beluga whale</name>
    <dbReference type="NCBI Taxonomy" id="9749"/>
    <lineage>
        <taxon>Eukaryota</taxon>
        <taxon>Metazoa</taxon>
        <taxon>Chordata</taxon>
        <taxon>Craniata</taxon>
        <taxon>Vertebrata</taxon>
        <taxon>Euteleostomi</taxon>
        <taxon>Mammalia</taxon>
        <taxon>Eutheria</taxon>
        <taxon>Laurasiatheria</taxon>
        <taxon>Artiodactyla</taxon>
        <taxon>Whippomorpha</taxon>
        <taxon>Cetacea</taxon>
        <taxon>Odontoceti</taxon>
        <taxon>Monodontidae</taxon>
        <taxon>Delphinapterus</taxon>
    </lineage>
</organism>
<accession>A0A2Y9NZS6</accession>
<comment type="similarity">
    <text evidence="4 35">Belongs to the AB hydrolase superfamily. Lipase family.</text>
</comment>
<dbReference type="PROSITE" id="PS50095">
    <property type="entry name" value="PLAT"/>
    <property type="match status" value="1"/>
</dbReference>
<evidence type="ECO:0000256" key="13">
    <source>
        <dbReference type="ARBA" id="ARBA00022801"/>
    </source>
</evidence>
<dbReference type="CTD" id="3990"/>
<evidence type="ECO:0000256" key="34">
    <source>
        <dbReference type="PROSITE-ProRule" id="PRU00152"/>
    </source>
</evidence>
<evidence type="ECO:0000256" key="20">
    <source>
        <dbReference type="ARBA" id="ARBA00031180"/>
    </source>
</evidence>
<keyword evidence="13" id="KW-0378">Hydrolase</keyword>
<proteinExistence type="inferred from homology"/>